<evidence type="ECO:0000313" key="1">
    <source>
        <dbReference type="EMBL" id="KFX72422.1"/>
    </source>
</evidence>
<reference evidence="1" key="2">
    <citation type="submission" date="2014-07" db="EMBL/GenBank/DDBJ databases">
        <title>Genetics and epidemiology of antimicrobial resistance in B. fragilis group.</title>
        <authorList>
            <person name="Sydenham T.V."/>
            <person name="Hasman H."/>
            <person name="Kemp M."/>
            <person name="Justesen U.S."/>
        </authorList>
    </citation>
    <scope>NUCLEOTIDE SEQUENCE [LARGE SCALE GENOMIC DNA]</scope>
    <source>
        <strain evidence="1">DCMOUH0018B</strain>
    </source>
</reference>
<name>A0A0I9RLI5_BACFG</name>
<dbReference type="AlphaFoldDB" id="A0A0I9RLI5"/>
<dbReference type="EMBL" id="JMZZ02000228">
    <property type="protein sequence ID" value="KFX72422.1"/>
    <property type="molecule type" value="Genomic_DNA"/>
</dbReference>
<comment type="caution">
    <text evidence="1">The sequence shown here is derived from an EMBL/GenBank/DDBJ whole genome shotgun (WGS) entry which is preliminary data.</text>
</comment>
<proteinExistence type="predicted"/>
<dbReference type="PATRIC" id="fig|817.51.peg.3967"/>
<protein>
    <submittedName>
        <fullName evidence="1">Uncharacterized protein</fullName>
    </submittedName>
</protein>
<sequence length="65" mass="6949">MECNRLSGQMQPSVWAEARLFTSRSNGLEGMESRGKSRKAPGSGTPGDKGTKKEEALRASSSTAF</sequence>
<gene>
    <name evidence="1" type="ORF">EE52_0223345</name>
</gene>
<dbReference type="RefSeq" id="WP_032538154.1">
    <property type="nucleotide sequence ID" value="NZ_JAGJHJ010000003.1"/>
</dbReference>
<organism evidence="1">
    <name type="scientific">Bacteroides fragilis</name>
    <dbReference type="NCBI Taxonomy" id="817"/>
    <lineage>
        <taxon>Bacteria</taxon>
        <taxon>Pseudomonadati</taxon>
        <taxon>Bacteroidota</taxon>
        <taxon>Bacteroidia</taxon>
        <taxon>Bacteroidales</taxon>
        <taxon>Bacteroidaceae</taxon>
        <taxon>Bacteroides</taxon>
    </lineage>
</organism>
<accession>A0A0I9RLI5</accession>
<reference evidence="1" key="1">
    <citation type="book" date="2014" name="THE 24TH EUROPEAN CONGRESS OF CLINICAL MICROBIOLOGY AND INFECTIOUS DISEASES" publisher="ECCMID 2014" city="Barcelona, Spain">
        <title>Identification of resistance genes in three multidrug-resistant Bacteroides fragilis isolates by whole genome sequencing.</title>
        <editorList>
            <person name="Unknown"/>
            <person name="A."/>
        </editorList>
        <authorList>
            <person name="Sydenham T.V."/>
            <person name="Hasman H."/>
            <person name="Wang M."/>
            <person name="Soki J."/>
            <person name="Nagy E."/>
            <person name="Justesen U.S."/>
        </authorList>
    </citation>
    <scope>NUCLEOTIDE SEQUENCE</scope>
    <source>
        <strain evidence="1">DCMOUH0018B</strain>
    </source>
</reference>